<dbReference type="EMBL" id="CM023482">
    <property type="protein sequence ID" value="KAH6938722.1"/>
    <property type="molecule type" value="Genomic_DNA"/>
</dbReference>
<evidence type="ECO:0000313" key="1">
    <source>
        <dbReference type="EMBL" id="KAH6938722.1"/>
    </source>
</evidence>
<name>A0ACB7T006_HYAAI</name>
<sequence length="389" mass="41497">MDSAMSLLLPLASDSRPAEPDLSSSSSLQAIREVSASPPSLVEPPVRQGGSRGRAAMSEASPRREPAVGSSSSLTSSPASNGASRRTPVIRLHGAPTLSPRPVPKKGGRRASEFCFREPPEYVHLAPPRSTVSTPPPGRKRSASLPHVRSPSPVPPPLARAARAHHAAQQQQQARQQARQQPGGDEEDDEEERRLDDDDPEEEEDENEEEADGRDTPPPPMAACPEEEPGAETRQQHRSRLLGAATADRRKSTPCQPKFLQCRRGRPSLDLTAASGHITLGSHLESEIARRRHSVAATAAGADKPAATSSDRGLTHRTQATTKNRVATAPTSADALADEAARTSWLREADSSDDDDDDDFDLGPRTVTPHSSPVMPTASSLAGARRPVS</sequence>
<dbReference type="Proteomes" id="UP000821845">
    <property type="component" value="Chromosome 2"/>
</dbReference>
<evidence type="ECO:0000313" key="2">
    <source>
        <dbReference type="Proteomes" id="UP000821845"/>
    </source>
</evidence>
<protein>
    <submittedName>
        <fullName evidence="1">Uncharacterized protein</fullName>
    </submittedName>
</protein>
<reference evidence="1" key="1">
    <citation type="submission" date="2020-05" db="EMBL/GenBank/DDBJ databases">
        <title>Large-scale comparative analyses of tick genomes elucidate their genetic diversity and vector capacities.</title>
        <authorList>
            <person name="Jia N."/>
            <person name="Wang J."/>
            <person name="Shi W."/>
            <person name="Du L."/>
            <person name="Sun Y."/>
            <person name="Zhan W."/>
            <person name="Jiang J."/>
            <person name="Wang Q."/>
            <person name="Zhang B."/>
            <person name="Ji P."/>
            <person name="Sakyi L.B."/>
            <person name="Cui X."/>
            <person name="Yuan T."/>
            <person name="Jiang B."/>
            <person name="Yang W."/>
            <person name="Lam T.T.-Y."/>
            <person name="Chang Q."/>
            <person name="Ding S."/>
            <person name="Wang X."/>
            <person name="Zhu J."/>
            <person name="Ruan X."/>
            <person name="Zhao L."/>
            <person name="Wei J."/>
            <person name="Que T."/>
            <person name="Du C."/>
            <person name="Cheng J."/>
            <person name="Dai P."/>
            <person name="Han X."/>
            <person name="Huang E."/>
            <person name="Gao Y."/>
            <person name="Liu J."/>
            <person name="Shao H."/>
            <person name="Ye R."/>
            <person name="Li L."/>
            <person name="Wei W."/>
            <person name="Wang X."/>
            <person name="Wang C."/>
            <person name="Yang T."/>
            <person name="Huo Q."/>
            <person name="Li W."/>
            <person name="Guo W."/>
            <person name="Chen H."/>
            <person name="Zhou L."/>
            <person name="Ni X."/>
            <person name="Tian J."/>
            <person name="Zhou Y."/>
            <person name="Sheng Y."/>
            <person name="Liu T."/>
            <person name="Pan Y."/>
            <person name="Xia L."/>
            <person name="Li J."/>
            <person name="Zhao F."/>
            <person name="Cao W."/>
        </authorList>
    </citation>
    <scope>NUCLEOTIDE SEQUENCE</scope>
    <source>
        <strain evidence="1">Hyas-2018</strain>
    </source>
</reference>
<gene>
    <name evidence="1" type="ORF">HPB50_012038</name>
</gene>
<keyword evidence="2" id="KW-1185">Reference proteome</keyword>
<accession>A0ACB7T006</accession>
<comment type="caution">
    <text evidence="1">The sequence shown here is derived from an EMBL/GenBank/DDBJ whole genome shotgun (WGS) entry which is preliminary data.</text>
</comment>
<proteinExistence type="predicted"/>
<organism evidence="1 2">
    <name type="scientific">Hyalomma asiaticum</name>
    <name type="common">Tick</name>
    <dbReference type="NCBI Taxonomy" id="266040"/>
    <lineage>
        <taxon>Eukaryota</taxon>
        <taxon>Metazoa</taxon>
        <taxon>Ecdysozoa</taxon>
        <taxon>Arthropoda</taxon>
        <taxon>Chelicerata</taxon>
        <taxon>Arachnida</taxon>
        <taxon>Acari</taxon>
        <taxon>Parasitiformes</taxon>
        <taxon>Ixodida</taxon>
        <taxon>Ixodoidea</taxon>
        <taxon>Ixodidae</taxon>
        <taxon>Hyalomminae</taxon>
        <taxon>Hyalomma</taxon>
    </lineage>
</organism>